<feature type="chain" id="PRO_5045174019" description="PEP-CTERM protein-sorting domain-containing protein" evidence="1">
    <location>
        <begin position="20"/>
        <end position="193"/>
    </location>
</feature>
<dbReference type="Proteomes" id="UP001225316">
    <property type="component" value="Unassembled WGS sequence"/>
</dbReference>
<comment type="caution">
    <text evidence="2">The sequence shown here is derived from an EMBL/GenBank/DDBJ whole genome shotgun (WGS) entry which is preliminary data.</text>
</comment>
<proteinExistence type="predicted"/>
<dbReference type="EMBL" id="JARXHW010000022">
    <property type="protein sequence ID" value="MDQ8207949.1"/>
    <property type="molecule type" value="Genomic_DNA"/>
</dbReference>
<evidence type="ECO:0000313" key="3">
    <source>
        <dbReference type="Proteomes" id="UP001225316"/>
    </source>
</evidence>
<keyword evidence="1" id="KW-0732">Signal</keyword>
<name>A0ABU1AUV3_9BACT</name>
<evidence type="ECO:0008006" key="4">
    <source>
        <dbReference type="Google" id="ProtNLM"/>
    </source>
</evidence>
<evidence type="ECO:0000256" key="1">
    <source>
        <dbReference type="SAM" id="SignalP"/>
    </source>
</evidence>
<sequence>MLSKTLIASVSLSATVSHAINLTIDISDLSNILLISETDHSLINATGDVGFAVGISLEDFFTSPQDLTDSVSIGGDLTARGTTLSYNETVSFAFGDGAVVVGDDLSIYSTVGGENQEFVTSAPAFTGVGTINLSAFAAAIPSIGATGLINNGYQPSQGGAIGTWSVIPEPSSFALITGMMGLVAVGARRFPRK</sequence>
<dbReference type="RefSeq" id="WP_308950316.1">
    <property type="nucleotide sequence ID" value="NZ_JARXHW010000022.1"/>
</dbReference>
<accession>A0ABU1AUV3</accession>
<feature type="signal peptide" evidence="1">
    <location>
        <begin position="1"/>
        <end position="19"/>
    </location>
</feature>
<gene>
    <name evidence="2" type="ORF">QEH52_10530</name>
</gene>
<keyword evidence="3" id="KW-1185">Reference proteome</keyword>
<evidence type="ECO:0000313" key="2">
    <source>
        <dbReference type="EMBL" id="MDQ8207949.1"/>
    </source>
</evidence>
<reference evidence="2 3" key="1">
    <citation type="submission" date="2023-04" db="EMBL/GenBank/DDBJ databases">
        <title>A novel bacteria isolated from coastal sediment.</title>
        <authorList>
            <person name="Liu X.-J."/>
            <person name="Du Z.-J."/>
        </authorList>
    </citation>
    <scope>NUCLEOTIDE SEQUENCE [LARGE SCALE GENOMIC DNA]</scope>
    <source>
        <strain evidence="2 3">SDUM461003</strain>
    </source>
</reference>
<organism evidence="2 3">
    <name type="scientific">Thalassobacterium maritimum</name>
    <dbReference type="NCBI Taxonomy" id="3041265"/>
    <lineage>
        <taxon>Bacteria</taxon>
        <taxon>Pseudomonadati</taxon>
        <taxon>Verrucomicrobiota</taxon>
        <taxon>Opitutia</taxon>
        <taxon>Puniceicoccales</taxon>
        <taxon>Coraliomargaritaceae</taxon>
        <taxon>Thalassobacterium</taxon>
    </lineage>
</organism>
<protein>
    <recommendedName>
        <fullName evidence="4">PEP-CTERM protein-sorting domain-containing protein</fullName>
    </recommendedName>
</protein>